<dbReference type="PANTHER" id="PTHR31760:SF0">
    <property type="entry name" value="S-ADENOSYL-L-METHIONINE-DEPENDENT METHYLTRANSFERASES SUPERFAMILY PROTEIN"/>
    <property type="match status" value="1"/>
</dbReference>
<comment type="caution">
    <text evidence="7">The sequence shown here is derived from an EMBL/GenBank/DDBJ whole genome shotgun (WGS) entry which is preliminary data.</text>
</comment>
<dbReference type="InterPro" id="IPR003682">
    <property type="entry name" value="rRNA_ssu_MeTfrase_G"/>
</dbReference>
<dbReference type="SUPFAM" id="SSF53335">
    <property type="entry name" value="S-adenosyl-L-methionine-dependent methyltransferases"/>
    <property type="match status" value="1"/>
</dbReference>
<comment type="subcellular location">
    <subcellularLocation>
        <location evidence="6">Cytoplasm</location>
    </subcellularLocation>
</comment>
<evidence type="ECO:0000313" key="7">
    <source>
        <dbReference type="EMBL" id="RZO77971.1"/>
    </source>
</evidence>
<name>A0A520S689_9GAMM</name>
<sequence length="222" mass="24365">MSLNTQLSNGLAALNLQVKAEQRQALIRYLELIQKWNRSFNLVANSSDQQLLNKHLLDCLAVTPYVSLNAGQRILDVGSGAGFPGIPWAILYPNTRFVLLDSNGKKTRFLFQTKTELQLANVEVENCRLEHYQSPGQIDIVTCRAFASLAETLEKARHLMTLGTSLLALKGRYPTAELAALPPDCRALSVTEIQVPGIDGERHLVEIGTSAESVPTIDPTIG</sequence>
<evidence type="ECO:0000256" key="4">
    <source>
        <dbReference type="ARBA" id="ARBA00022679"/>
    </source>
</evidence>
<dbReference type="GO" id="GO:0005829">
    <property type="term" value="C:cytosol"/>
    <property type="evidence" value="ECO:0007669"/>
    <property type="project" value="TreeGrafter"/>
</dbReference>
<evidence type="ECO:0000256" key="5">
    <source>
        <dbReference type="ARBA" id="ARBA00022691"/>
    </source>
</evidence>
<keyword evidence="5 6" id="KW-0949">S-adenosyl-L-methionine</keyword>
<dbReference type="GO" id="GO:0070043">
    <property type="term" value="F:rRNA (guanine-N7-)-methyltransferase activity"/>
    <property type="evidence" value="ECO:0007669"/>
    <property type="project" value="UniProtKB-UniRule"/>
</dbReference>
<dbReference type="InterPro" id="IPR029063">
    <property type="entry name" value="SAM-dependent_MTases_sf"/>
</dbReference>
<dbReference type="Proteomes" id="UP000320404">
    <property type="component" value="Unassembled WGS sequence"/>
</dbReference>
<keyword evidence="2 6" id="KW-0698">rRNA processing</keyword>
<comment type="caution">
    <text evidence="6">Lacks conserved residue(s) required for the propagation of feature annotation.</text>
</comment>
<dbReference type="EMBL" id="SHAH01000008">
    <property type="protein sequence ID" value="RZO77971.1"/>
    <property type="molecule type" value="Genomic_DNA"/>
</dbReference>
<organism evidence="7 8">
    <name type="scientific">OM182 bacterium</name>
    <dbReference type="NCBI Taxonomy" id="2510334"/>
    <lineage>
        <taxon>Bacteria</taxon>
        <taxon>Pseudomonadati</taxon>
        <taxon>Pseudomonadota</taxon>
        <taxon>Gammaproteobacteria</taxon>
        <taxon>OMG group</taxon>
        <taxon>OM182 clade</taxon>
    </lineage>
</organism>
<feature type="binding site" evidence="6">
    <location>
        <position position="78"/>
    </location>
    <ligand>
        <name>S-adenosyl-L-methionine</name>
        <dbReference type="ChEBI" id="CHEBI:59789"/>
    </ligand>
</feature>
<feature type="binding site" evidence="6">
    <location>
        <position position="83"/>
    </location>
    <ligand>
        <name>S-adenosyl-L-methionine</name>
        <dbReference type="ChEBI" id="CHEBI:59789"/>
    </ligand>
</feature>
<protein>
    <recommendedName>
        <fullName evidence="6">Ribosomal RNA small subunit methyltransferase G</fullName>
        <ecNumber evidence="6">2.1.1.170</ecNumber>
    </recommendedName>
    <alternativeName>
        <fullName evidence="6">16S rRNA 7-methylguanosine methyltransferase</fullName>
        <shortName evidence="6">16S rRNA m7G methyltransferase</shortName>
    </alternativeName>
</protein>
<dbReference type="EC" id="2.1.1.170" evidence="6"/>
<reference evidence="7 8" key="1">
    <citation type="submission" date="2019-02" db="EMBL/GenBank/DDBJ databases">
        <title>Prokaryotic population dynamics and viral predation in marine succession experiment using metagenomics: the confinement effect.</title>
        <authorList>
            <person name="Haro-Moreno J.M."/>
            <person name="Rodriguez-Valera F."/>
            <person name="Lopez-Perez M."/>
        </authorList>
    </citation>
    <scope>NUCLEOTIDE SEQUENCE [LARGE SCALE GENOMIC DNA]</scope>
    <source>
        <strain evidence="7">MED-G158</strain>
    </source>
</reference>
<evidence type="ECO:0000256" key="1">
    <source>
        <dbReference type="ARBA" id="ARBA00022490"/>
    </source>
</evidence>
<keyword evidence="3 6" id="KW-0489">Methyltransferase</keyword>
<keyword evidence="1 6" id="KW-0963">Cytoplasm</keyword>
<dbReference type="PIRSF" id="PIRSF003078">
    <property type="entry name" value="GidB"/>
    <property type="match status" value="1"/>
</dbReference>
<comment type="function">
    <text evidence="6">Specifically methylates the N7 position of guanine in position 527 of 16S rRNA.</text>
</comment>
<accession>A0A520S689</accession>
<comment type="catalytic activity">
    <reaction evidence="6">
        <text>guanosine(527) in 16S rRNA + S-adenosyl-L-methionine = N(7)-methylguanosine(527) in 16S rRNA + S-adenosyl-L-homocysteine</text>
        <dbReference type="Rhea" id="RHEA:42732"/>
        <dbReference type="Rhea" id="RHEA-COMP:10209"/>
        <dbReference type="Rhea" id="RHEA-COMP:10210"/>
        <dbReference type="ChEBI" id="CHEBI:57856"/>
        <dbReference type="ChEBI" id="CHEBI:59789"/>
        <dbReference type="ChEBI" id="CHEBI:74269"/>
        <dbReference type="ChEBI" id="CHEBI:74480"/>
        <dbReference type="EC" id="2.1.1.170"/>
    </reaction>
</comment>
<keyword evidence="4 6" id="KW-0808">Transferase</keyword>
<evidence type="ECO:0000313" key="8">
    <source>
        <dbReference type="Proteomes" id="UP000320404"/>
    </source>
</evidence>
<evidence type="ECO:0000256" key="3">
    <source>
        <dbReference type="ARBA" id="ARBA00022603"/>
    </source>
</evidence>
<dbReference type="CDD" id="cd02440">
    <property type="entry name" value="AdoMet_MTases"/>
    <property type="match status" value="1"/>
</dbReference>
<dbReference type="Gene3D" id="3.40.50.150">
    <property type="entry name" value="Vaccinia Virus protein VP39"/>
    <property type="match status" value="1"/>
</dbReference>
<dbReference type="Pfam" id="PF02527">
    <property type="entry name" value="GidB"/>
    <property type="match status" value="1"/>
</dbReference>
<dbReference type="AlphaFoldDB" id="A0A520S689"/>
<dbReference type="PANTHER" id="PTHR31760">
    <property type="entry name" value="S-ADENOSYL-L-METHIONINE-DEPENDENT METHYLTRANSFERASES SUPERFAMILY PROTEIN"/>
    <property type="match status" value="1"/>
</dbReference>
<gene>
    <name evidence="6 7" type="primary">rsmG</name>
    <name evidence="7" type="ORF">EVA69_01115</name>
</gene>
<feature type="binding site" evidence="6">
    <location>
        <begin position="129"/>
        <end position="130"/>
    </location>
    <ligand>
        <name>S-adenosyl-L-methionine</name>
        <dbReference type="ChEBI" id="CHEBI:59789"/>
    </ligand>
</feature>
<comment type="similarity">
    <text evidence="6">Belongs to the methyltransferase superfamily. RNA methyltransferase RsmG family.</text>
</comment>
<proteinExistence type="inferred from homology"/>
<feature type="binding site" evidence="6">
    <location>
        <position position="144"/>
    </location>
    <ligand>
        <name>S-adenosyl-L-methionine</name>
        <dbReference type="ChEBI" id="CHEBI:59789"/>
    </ligand>
</feature>
<dbReference type="NCBIfam" id="TIGR00138">
    <property type="entry name" value="rsmG_gidB"/>
    <property type="match status" value="1"/>
</dbReference>
<evidence type="ECO:0000256" key="2">
    <source>
        <dbReference type="ARBA" id="ARBA00022552"/>
    </source>
</evidence>
<evidence type="ECO:0000256" key="6">
    <source>
        <dbReference type="HAMAP-Rule" id="MF_00074"/>
    </source>
</evidence>
<dbReference type="HAMAP" id="MF_00074">
    <property type="entry name" value="16SrRNA_methyltr_G"/>
    <property type="match status" value="1"/>
</dbReference>